<dbReference type="InterPro" id="IPR013517">
    <property type="entry name" value="FG-GAP"/>
</dbReference>
<evidence type="ECO:0000256" key="2">
    <source>
        <dbReference type="SAM" id="Phobius"/>
    </source>
</evidence>
<dbReference type="PANTHER" id="PTHR46580">
    <property type="entry name" value="SENSOR KINASE-RELATED"/>
    <property type="match status" value="1"/>
</dbReference>
<dbReference type="Proteomes" id="UP000584867">
    <property type="component" value="Unassembled WGS sequence"/>
</dbReference>
<dbReference type="PANTHER" id="PTHR46580:SF4">
    <property type="entry name" value="ATP_GTP-BINDING PROTEIN"/>
    <property type="match status" value="1"/>
</dbReference>
<accession>A0A7W8E7F5</accession>
<dbReference type="AlphaFoldDB" id="A0A7W8E7F5"/>
<dbReference type="InterPro" id="IPR028994">
    <property type="entry name" value="Integrin_alpha_N"/>
</dbReference>
<evidence type="ECO:0000313" key="6">
    <source>
        <dbReference type="Proteomes" id="UP000584867"/>
    </source>
</evidence>
<feature type="transmembrane region" description="Helical" evidence="2">
    <location>
        <begin position="1078"/>
        <end position="1096"/>
    </location>
</feature>
<dbReference type="EMBL" id="JACHIO010000002">
    <property type="protein sequence ID" value="MBB5062268.1"/>
    <property type="molecule type" value="Genomic_DNA"/>
</dbReference>
<evidence type="ECO:0000259" key="4">
    <source>
        <dbReference type="Pfam" id="PF16640"/>
    </source>
</evidence>
<evidence type="ECO:0000256" key="3">
    <source>
        <dbReference type="SAM" id="SignalP"/>
    </source>
</evidence>
<evidence type="ECO:0000313" key="5">
    <source>
        <dbReference type="EMBL" id="MBB5062268.1"/>
    </source>
</evidence>
<proteinExistence type="predicted"/>
<comment type="caution">
    <text evidence="5">The sequence shown here is derived from an EMBL/GenBank/DDBJ whole genome shotgun (WGS) entry which is preliminary data.</text>
</comment>
<dbReference type="Pfam" id="PF16640">
    <property type="entry name" value="Big_3_5"/>
    <property type="match status" value="1"/>
</dbReference>
<keyword evidence="2" id="KW-0472">Membrane</keyword>
<feature type="signal peptide" evidence="3">
    <location>
        <begin position="1"/>
        <end position="25"/>
    </location>
</feature>
<keyword evidence="2" id="KW-0812">Transmembrane</keyword>
<feature type="chain" id="PRO_5030914404" description="Bacterial Ig-like domain-containing protein" evidence="3">
    <location>
        <begin position="26"/>
        <end position="1142"/>
    </location>
</feature>
<keyword evidence="2" id="KW-1133">Transmembrane helix</keyword>
<name>A0A7W8E7F5_9BACT</name>
<dbReference type="InterPro" id="IPR013783">
    <property type="entry name" value="Ig-like_fold"/>
</dbReference>
<dbReference type="SUPFAM" id="SSF69318">
    <property type="entry name" value="Integrin alpha N-terminal domain"/>
    <property type="match status" value="2"/>
</dbReference>
<keyword evidence="1 3" id="KW-0732">Signal</keyword>
<organism evidence="5 6">
    <name type="scientific">Granulicella mallensis</name>
    <dbReference type="NCBI Taxonomy" id="940614"/>
    <lineage>
        <taxon>Bacteria</taxon>
        <taxon>Pseudomonadati</taxon>
        <taxon>Acidobacteriota</taxon>
        <taxon>Terriglobia</taxon>
        <taxon>Terriglobales</taxon>
        <taxon>Acidobacteriaceae</taxon>
        <taxon>Granulicella</taxon>
    </lineage>
</organism>
<evidence type="ECO:0000256" key="1">
    <source>
        <dbReference type="ARBA" id="ARBA00022729"/>
    </source>
</evidence>
<sequence length="1142" mass="115346">MSHRLFQGAKTLALLCSILSGFAMAQKQARPVRTQTPPLPAALQRFQTPAQQVMVPFLKAHPLQAAKTNGQLQAQDTTNYVTSPNFGGYVNAPTFDGRTTASLATGVFDNGVTVELTADFNKDGKPDIAVLQQDGTLNILLGNGGGSLAAPVSYYNPNYQTSSVNNAYAIDMNNDGAIDIVAFDYNNNAMITWLNTGNGTFSGAVATTLDATNGYPNDVLVQDVNGDGIPDLIFTVSQFVSQTSANIYLEVMSGSSKLNGTFDLPTKAQVQMFSVPASVQLPYDDGIALGDINGDGKLDIAVAIDEQTSQTTGQYVVTTALGNGDGTFGGLGTTIPISVPVSAGSGFGVPFNSTGVQFVDLNNDKKLDVVSDINGTLMAGLGQGNGSFNTAVSSGFYQIVGVTQMAFADLNGDGNPDLIAGGGTLGIYLGNGDGTFAAPTTAAQYVVDPTTDQGIVLADFNGDGIPDIAQLGSDYKQVALFFGNGKGQFGGAPLITTASDPEGIDWNLETTGKYTASGYSDAVFLHAIPTGVEMLTGVNDGKGNFTFVQSLAGGVPADLQYIQPIHADLNGDGNEDLVFTGAAGDVTVALSKGDGTFAAPVSVNLPSTLACPVYYAAAGDVNGDGKTDLVIPYGGDVACGSANGAPSGFYVLLGKGDGTFATPAFTQAGTELYSATLADINGDGQLDLVLDDAPFATGSGFSILLASGNGDGTFGSPSTILTNYLVSNVAAGDINGDGKADLVLSAEEVEGSTIATGGILTLTGNGDGTFNTPSLIATGNFFWGLQLADMNTDGNPDIVATLYSTNGQPKDYYGMVTLLGLGNGQFSGPVNQLESLDGTLPQVGNFYNDNALDVMTESGYGPALFVGQGASTLGLAVSASSAAFGSTETLTATVAAGMSNRPVPTGSVSFYDGSTKLGKADVTNGTAVFTTASFAVGAHSLKAIYAGDANFNPAISSTTAVTITVLTPAFSLTNTSATLSLGSGANGVVTLNLAANASFAGAVNLTCSGAPANASCTVNPGSVTLAAGQSSTATLVIGTTTASADVNHSATSWGTTGATASLAVLCCIFFGRRRRVRILAVLGLGVVLSLGTLLTGCNGGGGSGSTAPPTTVPMNFTVTVTATPASGSTASPQTTTVGVTVN</sequence>
<dbReference type="InterPro" id="IPR032109">
    <property type="entry name" value="Big_3_5"/>
</dbReference>
<gene>
    <name evidence="5" type="ORF">HDF15_000595</name>
</gene>
<dbReference type="Gene3D" id="2.130.10.130">
    <property type="entry name" value="Integrin alpha, N-terminal"/>
    <property type="match status" value="4"/>
</dbReference>
<dbReference type="Pfam" id="PF13517">
    <property type="entry name" value="FG-GAP_3"/>
    <property type="match status" value="5"/>
</dbReference>
<feature type="domain" description="Bacterial Ig-like" evidence="4">
    <location>
        <begin position="877"/>
        <end position="964"/>
    </location>
</feature>
<reference evidence="5 6" key="1">
    <citation type="submission" date="2020-08" db="EMBL/GenBank/DDBJ databases">
        <title>Genomic Encyclopedia of Type Strains, Phase IV (KMG-V): Genome sequencing to study the core and pangenomes of soil and plant-associated prokaryotes.</title>
        <authorList>
            <person name="Whitman W."/>
        </authorList>
    </citation>
    <scope>NUCLEOTIDE SEQUENCE [LARGE SCALE GENOMIC DNA]</scope>
    <source>
        <strain evidence="5 6">X5P3</strain>
    </source>
</reference>
<feature type="transmembrane region" description="Helical" evidence="2">
    <location>
        <begin position="1053"/>
        <end position="1071"/>
    </location>
</feature>
<protein>
    <recommendedName>
        <fullName evidence="4">Bacterial Ig-like domain-containing protein</fullName>
    </recommendedName>
</protein>
<dbReference type="Gene3D" id="2.60.40.10">
    <property type="entry name" value="Immunoglobulins"/>
    <property type="match status" value="1"/>
</dbReference>
<dbReference type="RefSeq" id="WP_184252757.1">
    <property type="nucleotide sequence ID" value="NZ_JACHIO010000002.1"/>
</dbReference>